<evidence type="ECO:0000256" key="1">
    <source>
        <dbReference type="SAM" id="MobiDB-lite"/>
    </source>
</evidence>
<dbReference type="PROSITE" id="PS51459">
    <property type="entry name" value="FIDO"/>
    <property type="match status" value="1"/>
</dbReference>
<sequence length="279" mass="29319">MTDLSQALRALAQVPAVEEAVERVRTACTQLRWHNALRKRMAECRAEATVRAARTSAALEGARYPLNYVREVIGAGREVTDDMSGVQLTAAVRVAAVADELSQTPDALRSGFMGHLARLSLAAGAGLADDDQLGRPRRAGEEPGDMGGLPAAPSPDEVQQRLADLEALLQDESLPGFVVACILHGEILAMRPFVIGNGLIARALFRIHMVSSGVDVTGVAVPEAALLSDAAGYGEAGAAYTSGRDVIGWITMNAEAVEKGVGEGVQICQSVQAGRIPRT</sequence>
<dbReference type="Pfam" id="PF02661">
    <property type="entry name" value="Fic"/>
    <property type="match status" value="1"/>
</dbReference>
<accession>A0A2I1IIT8</accession>
<dbReference type="EMBL" id="PKGO01000002">
    <property type="protein sequence ID" value="PKY71039.1"/>
    <property type="molecule type" value="Genomic_DNA"/>
</dbReference>
<dbReference type="Proteomes" id="UP000242755">
    <property type="component" value="Unassembled WGS sequence"/>
</dbReference>
<organism evidence="3 4">
    <name type="scientific">Brevibacterium ravenspurgense</name>
    <dbReference type="NCBI Taxonomy" id="479117"/>
    <lineage>
        <taxon>Bacteria</taxon>
        <taxon>Bacillati</taxon>
        <taxon>Actinomycetota</taxon>
        <taxon>Actinomycetes</taxon>
        <taxon>Micrococcales</taxon>
        <taxon>Brevibacteriaceae</taxon>
        <taxon>Brevibacterium</taxon>
    </lineage>
</organism>
<name>A0A2I1IIT8_9MICO</name>
<dbReference type="AlphaFoldDB" id="A0A2I1IIT8"/>
<dbReference type="STRING" id="1176165.GCA_001584405_00104"/>
<proteinExistence type="predicted"/>
<evidence type="ECO:0000313" key="3">
    <source>
        <dbReference type="EMBL" id="PKY71039.1"/>
    </source>
</evidence>
<evidence type="ECO:0000259" key="2">
    <source>
        <dbReference type="PROSITE" id="PS51459"/>
    </source>
</evidence>
<gene>
    <name evidence="3" type="ORF">CYJ40_03035</name>
</gene>
<dbReference type="InterPro" id="IPR036597">
    <property type="entry name" value="Fido-like_dom_sf"/>
</dbReference>
<dbReference type="RefSeq" id="WP_070428358.1">
    <property type="nucleotide sequence ID" value="NZ_PKGO01000002.1"/>
</dbReference>
<protein>
    <recommendedName>
        <fullName evidence="2">Fido domain-containing protein</fullName>
    </recommendedName>
</protein>
<dbReference type="InterPro" id="IPR003812">
    <property type="entry name" value="Fido"/>
</dbReference>
<feature type="compositionally biased region" description="Basic and acidic residues" evidence="1">
    <location>
        <begin position="132"/>
        <end position="141"/>
    </location>
</feature>
<dbReference type="Gene3D" id="1.10.3290.10">
    <property type="entry name" value="Fido-like domain"/>
    <property type="match status" value="1"/>
</dbReference>
<evidence type="ECO:0000313" key="4">
    <source>
        <dbReference type="Proteomes" id="UP000242755"/>
    </source>
</evidence>
<dbReference type="SUPFAM" id="SSF140931">
    <property type="entry name" value="Fic-like"/>
    <property type="match status" value="1"/>
</dbReference>
<comment type="caution">
    <text evidence="3">The sequence shown here is derived from an EMBL/GenBank/DDBJ whole genome shotgun (WGS) entry which is preliminary data.</text>
</comment>
<feature type="region of interest" description="Disordered" evidence="1">
    <location>
        <begin position="128"/>
        <end position="156"/>
    </location>
</feature>
<feature type="domain" description="Fido" evidence="2">
    <location>
        <begin position="106"/>
        <end position="252"/>
    </location>
</feature>
<reference evidence="3 4" key="1">
    <citation type="submission" date="2017-12" db="EMBL/GenBank/DDBJ databases">
        <title>Phylogenetic diversity of female urinary microbiome.</title>
        <authorList>
            <person name="Thomas-White K."/>
            <person name="Wolfe A.J."/>
        </authorList>
    </citation>
    <scope>NUCLEOTIDE SEQUENCE [LARGE SCALE GENOMIC DNA]</scope>
    <source>
        <strain evidence="3 4">UMB0426</strain>
    </source>
</reference>